<dbReference type="PANTHER" id="PTHR46993">
    <property type="entry name" value="MYB TRANSCRIPTION FACTOR"/>
    <property type="match status" value="1"/>
</dbReference>
<comment type="caution">
    <text evidence="3">The sequence shown here is derived from an EMBL/GenBank/DDBJ whole genome shotgun (WGS) entry which is preliminary data.</text>
</comment>
<dbReference type="AlphaFoldDB" id="A0A835FSE4"/>
<gene>
    <name evidence="3" type="ORF">HU200_005828</name>
</gene>
<keyword evidence="4" id="KW-1185">Reference proteome</keyword>
<reference evidence="3" key="1">
    <citation type="submission" date="2020-07" db="EMBL/GenBank/DDBJ databases">
        <title>Genome sequence and genetic diversity analysis of an under-domesticated orphan crop, white fonio (Digitaria exilis).</title>
        <authorList>
            <person name="Bennetzen J.L."/>
            <person name="Chen S."/>
            <person name="Ma X."/>
            <person name="Wang X."/>
            <person name="Yssel A.E.J."/>
            <person name="Chaluvadi S.R."/>
            <person name="Johnson M."/>
            <person name="Gangashetty P."/>
            <person name="Hamidou F."/>
            <person name="Sanogo M.D."/>
            <person name="Zwaenepoel A."/>
            <person name="Wallace J."/>
            <person name="Van De Peer Y."/>
            <person name="Van Deynze A."/>
        </authorList>
    </citation>
    <scope>NUCLEOTIDE SEQUENCE</scope>
    <source>
        <tissue evidence="3">Leaves</tissue>
    </source>
</reference>
<dbReference type="PANTHER" id="PTHR46993:SF14">
    <property type="entry name" value="OS07G0695900 PROTEIN"/>
    <property type="match status" value="1"/>
</dbReference>
<evidence type="ECO:0000313" key="3">
    <source>
        <dbReference type="EMBL" id="KAF8772378.1"/>
    </source>
</evidence>
<sequence length="348" mass="38241">MPPLAAADAFLVLEFIAGNRRIPNAVLDALLASLPSYSPTSTSTSLRLRKALVLRALHAALHAGDASCSFTLLRKARRVFADPAAAAFFPHQLSLADNEENDGATAAAAVADLKRLLDHEWANLPPSKLELSADRLAGDWPLETWAAADHTKRTKLRLLGESMEREILTKLMEDAPVSHPNIPPEATDSIANEAAGAQRNNDKADPSKQEGMAGHQNASIKGVHGVQLAEKSVPTSNKRSLMERHPNASTYEWDGLGDSDDDKLVGKRELPPFERKPNPSPACAHKIRKKWSEIEEKTLLDGVGKYGKGNWKDIKVAYPDVFEERSTSDVQVYLKDKFRNMERHHESA</sequence>
<dbReference type="Gene3D" id="1.10.246.220">
    <property type="match status" value="1"/>
</dbReference>
<accession>A0A835FSE4</accession>
<dbReference type="SUPFAM" id="SSF46689">
    <property type="entry name" value="Homeodomain-like"/>
    <property type="match status" value="1"/>
</dbReference>
<dbReference type="Pfam" id="PF00249">
    <property type="entry name" value="Myb_DNA-binding"/>
    <property type="match status" value="1"/>
</dbReference>
<dbReference type="EMBL" id="JACEFO010000406">
    <property type="protein sequence ID" value="KAF8772378.1"/>
    <property type="molecule type" value="Genomic_DNA"/>
</dbReference>
<feature type="region of interest" description="Disordered" evidence="1">
    <location>
        <begin position="195"/>
        <end position="260"/>
    </location>
</feature>
<dbReference type="SMART" id="SM00717">
    <property type="entry name" value="SANT"/>
    <property type="match status" value="1"/>
</dbReference>
<evidence type="ECO:0000259" key="2">
    <source>
        <dbReference type="SMART" id="SM00717"/>
    </source>
</evidence>
<feature type="domain" description="Myb-like" evidence="2">
    <location>
        <begin position="287"/>
        <end position="340"/>
    </location>
</feature>
<proteinExistence type="predicted"/>
<dbReference type="InterPro" id="IPR001005">
    <property type="entry name" value="SANT/Myb"/>
</dbReference>
<name>A0A835FSE4_9POAL</name>
<dbReference type="CDD" id="cd11660">
    <property type="entry name" value="SANT_TRF"/>
    <property type="match status" value="1"/>
</dbReference>
<dbReference type="Proteomes" id="UP000636709">
    <property type="component" value="Unassembled WGS sequence"/>
</dbReference>
<dbReference type="OrthoDB" id="608866at2759"/>
<dbReference type="InterPro" id="IPR009057">
    <property type="entry name" value="Homeodomain-like_sf"/>
</dbReference>
<evidence type="ECO:0000256" key="1">
    <source>
        <dbReference type="SAM" id="MobiDB-lite"/>
    </source>
</evidence>
<organism evidence="3 4">
    <name type="scientific">Digitaria exilis</name>
    <dbReference type="NCBI Taxonomy" id="1010633"/>
    <lineage>
        <taxon>Eukaryota</taxon>
        <taxon>Viridiplantae</taxon>
        <taxon>Streptophyta</taxon>
        <taxon>Embryophyta</taxon>
        <taxon>Tracheophyta</taxon>
        <taxon>Spermatophyta</taxon>
        <taxon>Magnoliopsida</taxon>
        <taxon>Liliopsida</taxon>
        <taxon>Poales</taxon>
        <taxon>Poaceae</taxon>
        <taxon>PACMAD clade</taxon>
        <taxon>Panicoideae</taxon>
        <taxon>Panicodae</taxon>
        <taxon>Paniceae</taxon>
        <taxon>Anthephorinae</taxon>
        <taxon>Digitaria</taxon>
    </lineage>
</organism>
<evidence type="ECO:0000313" key="4">
    <source>
        <dbReference type="Proteomes" id="UP000636709"/>
    </source>
</evidence>
<protein>
    <recommendedName>
        <fullName evidence="2">Myb-like domain-containing protein</fullName>
    </recommendedName>
</protein>